<dbReference type="AlphaFoldDB" id="A0A6C0F2Q5"/>
<evidence type="ECO:0000259" key="1">
    <source>
        <dbReference type="PROSITE" id="PS50089"/>
    </source>
</evidence>
<dbReference type="EMBL" id="MN739028">
    <property type="protein sequence ID" value="QHT35907.1"/>
    <property type="molecule type" value="Genomic_DNA"/>
</dbReference>
<reference evidence="2" key="1">
    <citation type="journal article" date="2020" name="Nature">
        <title>Giant virus diversity and host interactions through global metagenomics.</title>
        <authorList>
            <person name="Schulz F."/>
            <person name="Roux S."/>
            <person name="Paez-Espino D."/>
            <person name="Jungbluth S."/>
            <person name="Walsh D.A."/>
            <person name="Denef V.J."/>
            <person name="McMahon K.D."/>
            <person name="Konstantinidis K.T."/>
            <person name="Eloe-Fadrosh E.A."/>
            <person name="Kyrpides N.C."/>
            <person name="Woyke T."/>
        </authorList>
    </citation>
    <scope>NUCLEOTIDE SEQUENCE</scope>
    <source>
        <strain evidence="2">GVMAG-M-3300009182-46</strain>
    </source>
</reference>
<dbReference type="Gene3D" id="3.30.40.10">
    <property type="entry name" value="Zinc/RING finger domain, C3HC4 (zinc finger)"/>
    <property type="match status" value="1"/>
</dbReference>
<name>A0A6C0F2Q5_9ZZZZ</name>
<proteinExistence type="predicted"/>
<organism evidence="2">
    <name type="scientific">viral metagenome</name>
    <dbReference type="NCBI Taxonomy" id="1070528"/>
    <lineage>
        <taxon>unclassified sequences</taxon>
        <taxon>metagenomes</taxon>
        <taxon>organismal metagenomes</taxon>
    </lineage>
</organism>
<protein>
    <recommendedName>
        <fullName evidence="1">RING-type domain-containing protein</fullName>
    </recommendedName>
</protein>
<dbReference type="PROSITE" id="PS50089">
    <property type="entry name" value="ZF_RING_2"/>
    <property type="match status" value="1"/>
</dbReference>
<dbReference type="InterPro" id="IPR001841">
    <property type="entry name" value="Znf_RING"/>
</dbReference>
<feature type="domain" description="RING-type" evidence="1">
    <location>
        <begin position="159"/>
        <end position="198"/>
    </location>
</feature>
<dbReference type="SUPFAM" id="SSF57850">
    <property type="entry name" value="RING/U-box"/>
    <property type="match status" value="1"/>
</dbReference>
<accession>A0A6C0F2Q5</accession>
<sequence length="202" mass="22824">MPPHSTFSNSNMRLANADDIGQIRYIEGMCCVSFYFKLARTCETKVYNIPTEWNIRTMILNVQTWAKRDFPGLTSAEERDIEVVIAGQNVQGFAEDAPPLVEETISVKQKFSNVYGCTAFYLRQNVVQEEPSYVNNAIPNVDPNPNPIGEVPNFDAPFCSICFDSSTTHCYFQCTHRICRTCNDSCVARSHNTCPECRGPRL</sequence>
<dbReference type="InterPro" id="IPR013083">
    <property type="entry name" value="Znf_RING/FYVE/PHD"/>
</dbReference>
<evidence type="ECO:0000313" key="2">
    <source>
        <dbReference type="EMBL" id="QHT35907.1"/>
    </source>
</evidence>